<gene>
    <name evidence="4" type="ORF">DB31_1432</name>
</gene>
<dbReference type="Proteomes" id="UP000028725">
    <property type="component" value="Unassembled WGS sequence"/>
</dbReference>
<feature type="signal peptide" evidence="3">
    <location>
        <begin position="1"/>
        <end position="20"/>
    </location>
</feature>
<dbReference type="PROSITE" id="PS51257">
    <property type="entry name" value="PROKAR_LIPOPROTEIN"/>
    <property type="match status" value="1"/>
</dbReference>
<dbReference type="Pfam" id="PF01344">
    <property type="entry name" value="Kelch_1"/>
    <property type="match status" value="2"/>
</dbReference>
<proteinExistence type="predicted"/>
<dbReference type="SMART" id="SM00612">
    <property type="entry name" value="Kelch"/>
    <property type="match status" value="6"/>
</dbReference>
<dbReference type="CDD" id="cd00146">
    <property type="entry name" value="PKD"/>
    <property type="match status" value="1"/>
</dbReference>
<dbReference type="OrthoDB" id="320326at2"/>
<dbReference type="InterPro" id="IPR015915">
    <property type="entry name" value="Kelch-typ_b-propeller"/>
</dbReference>
<sequence length="776" mass="78763">MKRTSSYLLLAVGLALFAGCSDPSSSNTGSAQLAASVPQALSASDVTRVKVTVSAAGMTSLVVDLAKSNGTWGGVIGSIPAGANRTFLAEAFDSTNAKRFQGQVSSITITANQTTAVALTLQELVPPPPYGNDAPLINSVVANVTTVQTGGAISLTATAQDPNAGDTLTYLWTATGGTFSTPAAANTSWTAPASASIQTLTLTVTDSQGAAASISLAVNVIAGTSAGTANLSITFNLFPVVSKVTASRTRVDVGQPIALTATASDADADAMTYQWGAVGCTGTWSNATSSAATFVPSAIPSSACHNCQLTVTVQDGRGGQGSGTINLCVAAATTERFPPLFTNSYQSATTTAPAQTVSFNVTALDPQSSAMTFSWVSSIGTLGTAQNTASTSQVVWTAPSCAVTGVPVSITAFATNAYGVFASKTFSVTGLPACASGWSTGASMLTSRSNHSATLLSSGKVLVVGGYNNNYLASAELYDPATNTWSAAGVLTSRRRYHTATLLPSGKVLIAGGTDGGVLASAELYDPVTNSWSAAAPMGTTRQNATATLLASGKVLVAGGINSGFLNSVELYDPATNSWSNAAPMSTMRTGHTATFLPASGKVLVTGGNTYSGVTNSVELYNPTTNSWTTVAPLNTARNVHAAAALASGKVIVTGGYNGASYFNNAEVYDPSTNTWTSGSTFGARRQDHTATALASGKVLLTGGYYSYYNDDEDNGTVFHDATSLYDPGSNTWSSGGTLPGARAYHTATLLPSGRVFVTGGYSNSGFLGTSALYTP</sequence>
<dbReference type="Pfam" id="PF17963">
    <property type="entry name" value="Big_9"/>
    <property type="match status" value="2"/>
</dbReference>
<dbReference type="SUPFAM" id="SSF117281">
    <property type="entry name" value="Kelch motif"/>
    <property type="match status" value="2"/>
</dbReference>
<dbReference type="PANTHER" id="PTHR46344">
    <property type="entry name" value="OS02G0202900 PROTEIN"/>
    <property type="match status" value="1"/>
</dbReference>
<keyword evidence="5" id="KW-1185">Reference proteome</keyword>
<reference evidence="4 5" key="1">
    <citation type="submission" date="2014-04" db="EMBL/GenBank/DDBJ databases">
        <title>Genome assembly of Hyalangium minutum DSM 14724.</title>
        <authorList>
            <person name="Sharma G."/>
            <person name="Subramanian S."/>
        </authorList>
    </citation>
    <scope>NUCLEOTIDE SEQUENCE [LARGE SCALE GENOMIC DNA]</scope>
    <source>
        <strain evidence="4 5">DSM 14724</strain>
    </source>
</reference>
<dbReference type="STRING" id="394096.DB31_1432"/>
<dbReference type="Pfam" id="PF24681">
    <property type="entry name" value="Kelch_KLHDC2_KLHL20_DRC7"/>
    <property type="match status" value="1"/>
</dbReference>
<dbReference type="EMBL" id="JMCB01000012">
    <property type="protein sequence ID" value="KFE65316.1"/>
    <property type="molecule type" value="Genomic_DNA"/>
</dbReference>
<evidence type="ECO:0000313" key="4">
    <source>
        <dbReference type="EMBL" id="KFE65316.1"/>
    </source>
</evidence>
<feature type="chain" id="PRO_5001799447" evidence="3">
    <location>
        <begin position="21"/>
        <end position="776"/>
    </location>
</feature>
<dbReference type="InterPro" id="IPR035986">
    <property type="entry name" value="PKD_dom_sf"/>
</dbReference>
<name>A0A085WCA3_9BACT</name>
<dbReference type="InterPro" id="IPR013783">
    <property type="entry name" value="Ig-like_fold"/>
</dbReference>
<dbReference type="RefSeq" id="WP_044193105.1">
    <property type="nucleotide sequence ID" value="NZ_JMCB01000012.1"/>
</dbReference>
<comment type="caution">
    <text evidence="4">The sequence shown here is derived from an EMBL/GenBank/DDBJ whole genome shotgun (WGS) entry which is preliminary data.</text>
</comment>
<dbReference type="AlphaFoldDB" id="A0A085WCA3"/>
<dbReference type="Gene3D" id="2.130.10.80">
    <property type="entry name" value="Galactose oxidase/kelch, beta-propeller"/>
    <property type="match status" value="2"/>
</dbReference>
<keyword evidence="2" id="KW-0677">Repeat</keyword>
<dbReference type="SUPFAM" id="SSF49299">
    <property type="entry name" value="PKD domain"/>
    <property type="match status" value="1"/>
</dbReference>
<evidence type="ECO:0000313" key="5">
    <source>
        <dbReference type="Proteomes" id="UP000028725"/>
    </source>
</evidence>
<dbReference type="PANTHER" id="PTHR46344:SF27">
    <property type="entry name" value="KELCH REPEAT SUPERFAMILY PROTEIN"/>
    <property type="match status" value="1"/>
</dbReference>
<dbReference type="PATRIC" id="fig|394096.3.peg.5769"/>
<evidence type="ECO:0000256" key="3">
    <source>
        <dbReference type="SAM" id="SignalP"/>
    </source>
</evidence>
<protein>
    <submittedName>
        <fullName evidence="4">High-affinity leucine-specific transport system, periplasmic binding protein LivK</fullName>
    </submittedName>
</protein>
<dbReference type="InterPro" id="IPR037293">
    <property type="entry name" value="Gal_Oxidase_central_sf"/>
</dbReference>
<evidence type="ECO:0000256" key="1">
    <source>
        <dbReference type="ARBA" id="ARBA00022441"/>
    </source>
</evidence>
<accession>A0A085WCA3</accession>
<dbReference type="Gene3D" id="2.120.10.80">
    <property type="entry name" value="Kelch-type beta propeller"/>
    <property type="match status" value="1"/>
</dbReference>
<evidence type="ECO:0000256" key="2">
    <source>
        <dbReference type="ARBA" id="ARBA00022737"/>
    </source>
</evidence>
<dbReference type="Gene3D" id="2.60.40.10">
    <property type="entry name" value="Immunoglobulins"/>
    <property type="match status" value="2"/>
</dbReference>
<keyword evidence="1" id="KW-0880">Kelch repeat</keyword>
<organism evidence="4 5">
    <name type="scientific">Hyalangium minutum</name>
    <dbReference type="NCBI Taxonomy" id="394096"/>
    <lineage>
        <taxon>Bacteria</taxon>
        <taxon>Pseudomonadati</taxon>
        <taxon>Myxococcota</taxon>
        <taxon>Myxococcia</taxon>
        <taxon>Myxococcales</taxon>
        <taxon>Cystobacterineae</taxon>
        <taxon>Archangiaceae</taxon>
        <taxon>Hyalangium</taxon>
    </lineage>
</organism>
<keyword evidence="3" id="KW-0732">Signal</keyword>
<dbReference type="InterPro" id="IPR006652">
    <property type="entry name" value="Kelch_1"/>
</dbReference>